<comment type="similarity">
    <text evidence="2">Belongs to the G-protein coupled receptor 2 family.</text>
</comment>
<keyword evidence="9" id="KW-0325">Glycoprotein</keyword>
<evidence type="ECO:0000256" key="6">
    <source>
        <dbReference type="ARBA" id="ARBA00023040"/>
    </source>
</evidence>
<dbReference type="InterPro" id="IPR036445">
    <property type="entry name" value="GPCR_2_extracell_dom_sf"/>
</dbReference>
<dbReference type="PANTHER" id="PTHR45620">
    <property type="entry name" value="PDF RECEPTOR-LIKE PROTEIN-RELATED"/>
    <property type="match status" value="1"/>
</dbReference>
<evidence type="ECO:0000313" key="15">
    <source>
        <dbReference type="Proteomes" id="UP000694865"/>
    </source>
</evidence>
<keyword evidence="10" id="KW-0807">Transducer</keyword>
<dbReference type="InterPro" id="IPR001879">
    <property type="entry name" value="GPCR_2_extracellular_dom"/>
</dbReference>
<keyword evidence="6" id="KW-0297">G-protein coupled receptor</keyword>
<feature type="compositionally biased region" description="Basic and acidic residues" evidence="11">
    <location>
        <begin position="556"/>
        <end position="565"/>
    </location>
</feature>
<dbReference type="PANTHER" id="PTHR45620:SF1">
    <property type="entry name" value="G-PROTEIN COUPLED RECEPTORS FAMILY 2 PROFILE 2 DOMAIN-CONTAINING PROTEIN"/>
    <property type="match status" value="1"/>
</dbReference>
<dbReference type="RefSeq" id="XP_006814557.1">
    <property type="nucleotide sequence ID" value="XM_006814494.1"/>
</dbReference>
<dbReference type="Proteomes" id="UP000694865">
    <property type="component" value="Unplaced"/>
</dbReference>
<keyword evidence="7 12" id="KW-0472">Membrane</keyword>
<dbReference type="Pfam" id="PF00002">
    <property type="entry name" value="7tm_2"/>
    <property type="match status" value="1"/>
</dbReference>
<evidence type="ECO:0000256" key="7">
    <source>
        <dbReference type="ARBA" id="ARBA00023136"/>
    </source>
</evidence>
<keyword evidence="8" id="KW-0675">Receptor</keyword>
<evidence type="ECO:0000256" key="9">
    <source>
        <dbReference type="ARBA" id="ARBA00023180"/>
    </source>
</evidence>
<evidence type="ECO:0000256" key="4">
    <source>
        <dbReference type="ARBA" id="ARBA00022692"/>
    </source>
</evidence>
<dbReference type="PROSITE" id="PS50227">
    <property type="entry name" value="G_PROTEIN_RECEP_F2_3"/>
    <property type="match status" value="1"/>
</dbReference>
<feature type="transmembrane region" description="Helical" evidence="12">
    <location>
        <begin position="301"/>
        <end position="326"/>
    </location>
</feature>
<evidence type="ECO:0000256" key="11">
    <source>
        <dbReference type="SAM" id="MobiDB-lite"/>
    </source>
</evidence>
<dbReference type="SMART" id="SM00008">
    <property type="entry name" value="HormR"/>
    <property type="match status" value="1"/>
</dbReference>
<evidence type="ECO:0000256" key="8">
    <source>
        <dbReference type="ARBA" id="ARBA00023170"/>
    </source>
</evidence>
<dbReference type="PRINTS" id="PR00249">
    <property type="entry name" value="GPCRSECRETIN"/>
</dbReference>
<feature type="transmembrane region" description="Helical" evidence="12">
    <location>
        <begin position="377"/>
        <end position="398"/>
    </location>
</feature>
<dbReference type="InterPro" id="IPR000832">
    <property type="entry name" value="GPCR_2_secretin-like"/>
</dbReference>
<feature type="region of interest" description="Disordered" evidence="11">
    <location>
        <begin position="430"/>
        <end position="458"/>
    </location>
</feature>
<gene>
    <name evidence="16" type="primary">LOC102806199</name>
</gene>
<reference evidence="16" key="1">
    <citation type="submission" date="2025-08" db="UniProtKB">
        <authorList>
            <consortium name="RefSeq"/>
        </authorList>
    </citation>
    <scope>IDENTIFICATION</scope>
    <source>
        <tissue evidence="16">Testes</tissue>
    </source>
</reference>
<evidence type="ECO:0000256" key="2">
    <source>
        <dbReference type="ARBA" id="ARBA00005314"/>
    </source>
</evidence>
<feature type="domain" description="G-protein coupled receptors family 2 profile 2" evidence="14">
    <location>
        <begin position="122"/>
        <end position="399"/>
    </location>
</feature>
<evidence type="ECO:0000313" key="16">
    <source>
        <dbReference type="RefSeq" id="XP_006814557.1"/>
    </source>
</evidence>
<evidence type="ECO:0000256" key="1">
    <source>
        <dbReference type="ARBA" id="ARBA00004651"/>
    </source>
</evidence>
<dbReference type="PROSITE" id="PS50261">
    <property type="entry name" value="G_PROTEIN_RECEP_F2_4"/>
    <property type="match status" value="1"/>
</dbReference>
<keyword evidence="5 12" id="KW-1133">Transmembrane helix</keyword>
<dbReference type="PROSITE" id="PS00650">
    <property type="entry name" value="G_PROTEIN_RECEP_F2_2"/>
    <property type="match status" value="1"/>
</dbReference>
<organism evidence="15 16">
    <name type="scientific">Saccoglossus kowalevskii</name>
    <name type="common">Acorn worm</name>
    <dbReference type="NCBI Taxonomy" id="10224"/>
    <lineage>
        <taxon>Eukaryota</taxon>
        <taxon>Metazoa</taxon>
        <taxon>Hemichordata</taxon>
        <taxon>Enteropneusta</taxon>
        <taxon>Harrimaniidae</taxon>
        <taxon>Saccoglossus</taxon>
    </lineage>
</organism>
<feature type="transmembrane region" description="Helical" evidence="12">
    <location>
        <begin position="159"/>
        <end position="178"/>
    </location>
</feature>
<dbReference type="PROSITE" id="PS00649">
    <property type="entry name" value="G_PROTEIN_RECEP_F2_1"/>
    <property type="match status" value="1"/>
</dbReference>
<feature type="domain" description="G-protein coupled receptors family 2 profile 1" evidence="13">
    <location>
        <begin position="22"/>
        <end position="106"/>
    </location>
</feature>
<keyword evidence="3" id="KW-1003">Cell membrane</keyword>
<protein>
    <submittedName>
        <fullName evidence="16">Parathyroid hormone/parathyroid hormone-related peptide receptor-like</fullName>
    </submittedName>
</protein>
<keyword evidence="15" id="KW-1185">Reference proteome</keyword>
<dbReference type="InterPro" id="IPR050332">
    <property type="entry name" value="GPCR_2"/>
</dbReference>
<evidence type="ECO:0000256" key="10">
    <source>
        <dbReference type="ARBA" id="ARBA00023224"/>
    </source>
</evidence>
<feature type="compositionally biased region" description="Basic and acidic residues" evidence="11">
    <location>
        <begin position="505"/>
        <end position="522"/>
    </location>
</feature>
<sequence>MAEAEGDTVDDPVTSYLKAYHSCIFSMWLKPYPEVDADLVCNRTWDGLSCWPDVAAGTVAKMPCPVYLFGENDAHVYKFCDVTGHWHVGAEQNRTSSNYSECHALPKKDDNGESMQEYLTTIRIIYKIGYAMSLVALTIAMGIFLYFKKLWCPRNIIHMNLFLSFILRAIIVFVRDSIQDQSLALVAKHEELMKNIDIDHIFSGNFTIPSFSVNTVTTGCKLVHTLTQYLVACNYYWLLVEGVYLHTLITVAVFSEKAGVKWYIALGWGFPMLFVIPWIVVQATINDTGCWDAVYHSPYFWIIQGPVMLSTAVTFLLFLNIIRVLATKLIATNAAEAKKLRKLAKSTMVLIALFGLYYVITLVIPPQGNNKVEKFRLAWDLILPPFQGLAVAILYCFMNGEVKAEISKRWHVRQLTRDINASRTYRNGHSSTFTNLTRKDSPSAMVKDSPRNSPTVLKKNVGPEYMQMMVGNGSVDKGNIEYEDEIDVGVPAIDTNSNENTPKCGRVDGMDNSEGNKPKIDDVPNSTRKAQSPARTGRSNDYDNALKTNPNKSPKLKKEYNRDMTSEPECLIPLTRGNLSDPNKLSMESVV</sequence>
<dbReference type="InterPro" id="IPR017983">
    <property type="entry name" value="GPCR_2_secretin-like_CS"/>
</dbReference>
<dbReference type="InterPro" id="IPR017981">
    <property type="entry name" value="GPCR_2-like_7TM"/>
</dbReference>
<comment type="subcellular location">
    <subcellularLocation>
        <location evidence="1">Cell membrane</location>
        <topology evidence="1">Multi-pass membrane protein</topology>
    </subcellularLocation>
</comment>
<name>A0ABM0M3G6_SACKO</name>
<feature type="transmembrane region" description="Helical" evidence="12">
    <location>
        <begin position="262"/>
        <end position="281"/>
    </location>
</feature>
<evidence type="ECO:0000259" key="13">
    <source>
        <dbReference type="PROSITE" id="PS50227"/>
    </source>
</evidence>
<dbReference type="Pfam" id="PF02793">
    <property type="entry name" value="HRM"/>
    <property type="match status" value="1"/>
</dbReference>
<evidence type="ECO:0000256" key="5">
    <source>
        <dbReference type="ARBA" id="ARBA00022989"/>
    </source>
</evidence>
<feature type="transmembrane region" description="Helical" evidence="12">
    <location>
        <begin position="347"/>
        <end position="365"/>
    </location>
</feature>
<dbReference type="SUPFAM" id="SSF111418">
    <property type="entry name" value="Hormone receptor domain"/>
    <property type="match status" value="1"/>
</dbReference>
<dbReference type="Gene3D" id="4.10.1240.10">
    <property type="entry name" value="GPCR, family 2, extracellular hormone receptor domain"/>
    <property type="match status" value="1"/>
</dbReference>
<dbReference type="GeneID" id="102806199"/>
<keyword evidence="4 12" id="KW-0812">Transmembrane</keyword>
<proteinExistence type="inferred from homology"/>
<dbReference type="Gene3D" id="1.20.1070.10">
    <property type="entry name" value="Rhodopsin 7-helix transmembrane proteins"/>
    <property type="match status" value="1"/>
</dbReference>
<evidence type="ECO:0000259" key="14">
    <source>
        <dbReference type="PROSITE" id="PS50261"/>
    </source>
</evidence>
<feature type="region of interest" description="Disordered" evidence="11">
    <location>
        <begin position="490"/>
        <end position="591"/>
    </location>
</feature>
<evidence type="ECO:0000256" key="3">
    <source>
        <dbReference type="ARBA" id="ARBA00022475"/>
    </source>
</evidence>
<accession>A0ABM0M3G6</accession>
<feature type="compositionally biased region" description="Polar residues" evidence="11">
    <location>
        <begin position="524"/>
        <end position="539"/>
    </location>
</feature>
<evidence type="ECO:0000256" key="12">
    <source>
        <dbReference type="SAM" id="Phobius"/>
    </source>
</evidence>
<feature type="transmembrane region" description="Helical" evidence="12">
    <location>
        <begin position="124"/>
        <end position="147"/>
    </location>
</feature>
<dbReference type="SUPFAM" id="SSF81321">
    <property type="entry name" value="Family A G protein-coupled receptor-like"/>
    <property type="match status" value="1"/>
</dbReference>